<dbReference type="RefSeq" id="WP_434061462.1">
    <property type="nucleotide sequence ID" value="NZ_FNRY01000001.1"/>
</dbReference>
<gene>
    <name evidence="1" type="ORF">SAMN04489806_2863</name>
</gene>
<reference evidence="1 2" key="1">
    <citation type="submission" date="2016-10" db="EMBL/GenBank/DDBJ databases">
        <authorList>
            <person name="de Groot N.N."/>
        </authorList>
    </citation>
    <scope>NUCLEOTIDE SEQUENCE [LARGE SCALE GENOMIC DNA]</scope>
    <source>
        <strain evidence="1 2">DSM 21799</strain>
    </source>
</reference>
<keyword evidence="2" id="KW-1185">Reference proteome</keyword>
<dbReference type="EMBL" id="FNRY01000001">
    <property type="protein sequence ID" value="SEC20892.1"/>
    <property type="molecule type" value="Genomic_DNA"/>
</dbReference>
<accession>A0A1H4QMW6</accession>
<organism evidence="1 2">
    <name type="scientific">Paramicrobacterium humi</name>
    <dbReference type="NCBI Taxonomy" id="640635"/>
    <lineage>
        <taxon>Bacteria</taxon>
        <taxon>Bacillati</taxon>
        <taxon>Actinomycetota</taxon>
        <taxon>Actinomycetes</taxon>
        <taxon>Micrococcales</taxon>
        <taxon>Microbacteriaceae</taxon>
        <taxon>Paramicrobacterium</taxon>
    </lineage>
</organism>
<evidence type="ECO:0000313" key="1">
    <source>
        <dbReference type="EMBL" id="SEC20892.1"/>
    </source>
</evidence>
<dbReference type="Pfam" id="PF11452">
    <property type="entry name" value="DUF3000"/>
    <property type="match status" value="1"/>
</dbReference>
<evidence type="ECO:0000313" key="2">
    <source>
        <dbReference type="Proteomes" id="UP000199183"/>
    </source>
</evidence>
<name>A0A1H4QMW6_9MICO</name>
<proteinExistence type="predicted"/>
<dbReference type="AlphaFoldDB" id="A0A1H4QMW6"/>
<sequence>MADQSADEVPEEFSAAIAAVRAAQLRDELVVSEIPAPAKLAPHALALAADVRPSAHGTDSELGTGRFILLYDPSEPESWGGRFRIVCFAQAPLETEIGLDPFLSEVTWSWLIDALNARGAKYAAASGTATRILSTGFGELADQGDGAQIELRASWTPLEASVSAHVEGWAELLCMLAGLPPTTEGVTLLSAHRTARD</sequence>
<evidence type="ECO:0008006" key="3">
    <source>
        <dbReference type="Google" id="ProtNLM"/>
    </source>
</evidence>
<dbReference type="STRING" id="640635.SAMN04489806_2863"/>
<dbReference type="InterPro" id="IPR021555">
    <property type="entry name" value="DUF3000"/>
</dbReference>
<protein>
    <recommendedName>
        <fullName evidence="3">DUF3000 domain-containing protein</fullName>
    </recommendedName>
</protein>
<dbReference type="Proteomes" id="UP000199183">
    <property type="component" value="Unassembled WGS sequence"/>
</dbReference>